<keyword evidence="7" id="KW-0472">Membrane</keyword>
<dbReference type="SUPFAM" id="SSF54814">
    <property type="entry name" value="Prokaryotic type KH domain (KH-domain type II)"/>
    <property type="match status" value="1"/>
</dbReference>
<dbReference type="HAMAP" id="MF_00367">
    <property type="entry name" value="GTPase_Era"/>
    <property type="match status" value="1"/>
</dbReference>
<comment type="subcellular location">
    <subcellularLocation>
        <location evidence="7">Cytoplasm</location>
    </subcellularLocation>
    <subcellularLocation>
        <location evidence="7">Cell membrane</location>
        <topology evidence="7">Peripheral membrane protein</topology>
    </subcellularLocation>
</comment>
<comment type="similarity">
    <text evidence="1 7 8 9">Belongs to the TRAFAC class TrmE-Era-EngA-EngB-Septin-like GTPase superfamily. Era GTPase family.</text>
</comment>
<keyword evidence="7" id="KW-0699">rRNA-binding</keyword>
<dbReference type="RefSeq" id="WP_233701870.1">
    <property type="nucleotide sequence ID" value="NZ_FORQ01000001.1"/>
</dbReference>
<dbReference type="GO" id="GO:0005886">
    <property type="term" value="C:plasma membrane"/>
    <property type="evidence" value="ECO:0007669"/>
    <property type="project" value="UniProtKB-SubCell"/>
</dbReference>
<evidence type="ECO:0000259" key="10">
    <source>
        <dbReference type="PROSITE" id="PS50823"/>
    </source>
</evidence>
<feature type="binding site" evidence="7">
    <location>
        <begin position="60"/>
        <end position="64"/>
    </location>
    <ligand>
        <name>GTP</name>
        <dbReference type="ChEBI" id="CHEBI:37565"/>
    </ligand>
</feature>
<feature type="region of interest" description="G1" evidence="8">
    <location>
        <begin position="13"/>
        <end position="20"/>
    </location>
</feature>
<dbReference type="InterPro" id="IPR027417">
    <property type="entry name" value="P-loop_NTPase"/>
</dbReference>
<dbReference type="GO" id="GO:0005525">
    <property type="term" value="F:GTP binding"/>
    <property type="evidence" value="ECO:0007669"/>
    <property type="project" value="UniProtKB-UniRule"/>
</dbReference>
<dbReference type="InterPro" id="IPR004044">
    <property type="entry name" value="KH_dom_type_2"/>
</dbReference>
<dbReference type="NCBIfam" id="TIGR00436">
    <property type="entry name" value="era"/>
    <property type="match status" value="1"/>
</dbReference>
<keyword evidence="7" id="KW-0963">Cytoplasm</keyword>
<keyword evidence="4 7" id="KW-0547">Nucleotide-binding</keyword>
<dbReference type="Gene3D" id="3.40.50.300">
    <property type="entry name" value="P-loop containing nucleotide triphosphate hydrolases"/>
    <property type="match status" value="1"/>
</dbReference>
<feature type="region of interest" description="G3" evidence="8">
    <location>
        <begin position="60"/>
        <end position="63"/>
    </location>
</feature>
<name>A0A1I3JY96_9FLAO</name>
<evidence type="ECO:0000313" key="13">
    <source>
        <dbReference type="Proteomes" id="UP000242560"/>
    </source>
</evidence>
<dbReference type="InterPro" id="IPR005662">
    <property type="entry name" value="GTPase_Era-like"/>
</dbReference>
<protein>
    <recommendedName>
        <fullName evidence="2 7">GTPase Era</fullName>
    </recommendedName>
</protein>
<keyword evidence="7" id="KW-1003">Cell membrane</keyword>
<evidence type="ECO:0000256" key="6">
    <source>
        <dbReference type="ARBA" id="ARBA00023134"/>
    </source>
</evidence>
<dbReference type="AlphaFoldDB" id="A0A1I3JY96"/>
<dbReference type="InterPro" id="IPR009019">
    <property type="entry name" value="KH_sf_prok-type"/>
</dbReference>
<proteinExistence type="inferred from homology"/>
<feature type="binding site" evidence="7">
    <location>
        <begin position="13"/>
        <end position="20"/>
    </location>
    <ligand>
        <name>GTP</name>
        <dbReference type="ChEBI" id="CHEBI:37565"/>
    </ligand>
</feature>
<keyword evidence="6 7" id="KW-0342">GTP-binding</keyword>
<dbReference type="Proteomes" id="UP000242560">
    <property type="component" value="Unassembled WGS sequence"/>
</dbReference>
<feature type="region of interest" description="G2" evidence="8">
    <location>
        <begin position="39"/>
        <end position="43"/>
    </location>
</feature>
<feature type="region of interest" description="G4" evidence="8">
    <location>
        <begin position="121"/>
        <end position="124"/>
    </location>
</feature>
<feature type="domain" description="KH type-2" evidence="10">
    <location>
        <begin position="194"/>
        <end position="278"/>
    </location>
</feature>
<sequence length="293" mass="33780">MSAHKAGFVNIVGKPNAGKSTLLNHLMGEKLAIVTQKAQTTRHRIFGIYNEDDLQIVFSDTPGVLDPKYGLQEKMMDFVKDSLQDADVFLFIVDITDRTPPSEFLIEKLNKIPVPVLILVNKIDASNQTDLEKVMEEWHERIPKAEILPISAITGFNTEVILPKLKSLLPENPPYYDKTQYTDKPERFFVNEAIREKILLNYEKEIPYSVEVVTEMFKEKEGIIFIDAVIFVERDTQKGIIIGHKGDAIKKVGTEARLDLEKFFDKKIHLNLFVKVKKDWRKNDRDLKNFGYR</sequence>
<evidence type="ECO:0000313" key="12">
    <source>
        <dbReference type="EMBL" id="SFI65201.1"/>
    </source>
</evidence>
<dbReference type="EMBL" id="FORQ01000001">
    <property type="protein sequence ID" value="SFI65201.1"/>
    <property type="molecule type" value="Genomic_DNA"/>
</dbReference>
<feature type="domain" description="Era-type G" evidence="11">
    <location>
        <begin position="5"/>
        <end position="171"/>
    </location>
</feature>
<dbReference type="CDD" id="cd04163">
    <property type="entry name" value="Era"/>
    <property type="match status" value="1"/>
</dbReference>
<feature type="binding site" evidence="7">
    <location>
        <begin position="121"/>
        <end position="124"/>
    </location>
    <ligand>
        <name>GTP</name>
        <dbReference type="ChEBI" id="CHEBI:37565"/>
    </ligand>
</feature>
<dbReference type="PANTHER" id="PTHR42698:SF1">
    <property type="entry name" value="GTPASE ERA, MITOCHONDRIAL"/>
    <property type="match status" value="1"/>
</dbReference>
<dbReference type="InterPro" id="IPR030388">
    <property type="entry name" value="G_ERA_dom"/>
</dbReference>
<dbReference type="Gene3D" id="3.30.300.20">
    <property type="match status" value="1"/>
</dbReference>
<evidence type="ECO:0000256" key="4">
    <source>
        <dbReference type="ARBA" id="ARBA00022741"/>
    </source>
</evidence>
<accession>A0A1I3JY96</accession>
<dbReference type="GO" id="GO:0003924">
    <property type="term" value="F:GTPase activity"/>
    <property type="evidence" value="ECO:0007669"/>
    <property type="project" value="UniProtKB-UniRule"/>
</dbReference>
<comment type="function">
    <text evidence="7">An essential GTPase that binds both GDP and GTP, with rapid nucleotide exchange. Plays a role in 16S rRNA processing and 30S ribosomal subunit biogenesis and possibly also in cell cycle regulation and energy metabolism.</text>
</comment>
<reference evidence="13" key="1">
    <citation type="submission" date="2016-10" db="EMBL/GenBank/DDBJ databases">
        <authorList>
            <person name="Varghese N."/>
            <person name="Submissions S."/>
        </authorList>
    </citation>
    <scope>NUCLEOTIDE SEQUENCE [LARGE SCALE GENOMIC DNA]</scope>
    <source>
        <strain evidence="13">DSM 22251</strain>
    </source>
</reference>
<dbReference type="InterPro" id="IPR006073">
    <property type="entry name" value="GTP-bd"/>
</dbReference>
<dbReference type="FunFam" id="3.30.300.20:FF:000003">
    <property type="entry name" value="GTPase Era"/>
    <property type="match status" value="1"/>
</dbReference>
<dbReference type="SUPFAM" id="SSF52540">
    <property type="entry name" value="P-loop containing nucleoside triphosphate hydrolases"/>
    <property type="match status" value="1"/>
</dbReference>
<dbReference type="PROSITE" id="PS51713">
    <property type="entry name" value="G_ERA"/>
    <property type="match status" value="1"/>
</dbReference>
<dbReference type="GO" id="GO:0000028">
    <property type="term" value="P:ribosomal small subunit assembly"/>
    <property type="evidence" value="ECO:0007669"/>
    <property type="project" value="TreeGrafter"/>
</dbReference>
<dbReference type="NCBIfam" id="NF000908">
    <property type="entry name" value="PRK00089.1"/>
    <property type="match status" value="1"/>
</dbReference>
<dbReference type="InterPro" id="IPR005225">
    <property type="entry name" value="Small_GTP-bd"/>
</dbReference>
<dbReference type="InterPro" id="IPR006689">
    <property type="entry name" value="Small_GTPase_ARF/SAR"/>
</dbReference>
<evidence type="ECO:0000259" key="11">
    <source>
        <dbReference type="PROSITE" id="PS51713"/>
    </source>
</evidence>
<feature type="region of interest" description="G5" evidence="8">
    <location>
        <begin position="150"/>
        <end position="152"/>
    </location>
</feature>
<keyword evidence="3 7" id="KW-0690">Ribosome biogenesis</keyword>
<dbReference type="GO" id="GO:0005829">
    <property type="term" value="C:cytosol"/>
    <property type="evidence" value="ECO:0007669"/>
    <property type="project" value="TreeGrafter"/>
</dbReference>
<evidence type="ECO:0000256" key="9">
    <source>
        <dbReference type="RuleBase" id="RU003761"/>
    </source>
</evidence>
<organism evidence="12 13">
    <name type="scientific">Kaistella treverensis</name>
    <dbReference type="NCBI Taxonomy" id="631455"/>
    <lineage>
        <taxon>Bacteria</taxon>
        <taxon>Pseudomonadati</taxon>
        <taxon>Bacteroidota</taxon>
        <taxon>Flavobacteriia</taxon>
        <taxon>Flavobacteriales</taxon>
        <taxon>Weeksellaceae</taxon>
        <taxon>Chryseobacterium group</taxon>
        <taxon>Kaistella</taxon>
    </lineage>
</organism>
<evidence type="ECO:0000256" key="7">
    <source>
        <dbReference type="HAMAP-Rule" id="MF_00367"/>
    </source>
</evidence>
<keyword evidence="13" id="KW-1185">Reference proteome</keyword>
<evidence type="ECO:0000256" key="5">
    <source>
        <dbReference type="ARBA" id="ARBA00022884"/>
    </source>
</evidence>
<dbReference type="Pfam" id="PF07650">
    <property type="entry name" value="KH_2"/>
    <property type="match status" value="1"/>
</dbReference>
<evidence type="ECO:0000256" key="3">
    <source>
        <dbReference type="ARBA" id="ARBA00022517"/>
    </source>
</evidence>
<evidence type="ECO:0000256" key="2">
    <source>
        <dbReference type="ARBA" id="ARBA00020484"/>
    </source>
</evidence>
<evidence type="ECO:0000256" key="1">
    <source>
        <dbReference type="ARBA" id="ARBA00007921"/>
    </source>
</evidence>
<dbReference type="GO" id="GO:0043024">
    <property type="term" value="F:ribosomal small subunit binding"/>
    <property type="evidence" value="ECO:0007669"/>
    <property type="project" value="TreeGrafter"/>
</dbReference>
<dbReference type="PROSITE" id="PS50823">
    <property type="entry name" value="KH_TYPE_2"/>
    <property type="match status" value="1"/>
</dbReference>
<comment type="subunit">
    <text evidence="7">Monomer.</text>
</comment>
<dbReference type="InterPro" id="IPR015946">
    <property type="entry name" value="KH_dom-like_a/b"/>
</dbReference>
<keyword evidence="5 7" id="KW-0694">RNA-binding</keyword>
<evidence type="ECO:0000256" key="8">
    <source>
        <dbReference type="PROSITE-ProRule" id="PRU01050"/>
    </source>
</evidence>
<dbReference type="PRINTS" id="PR00328">
    <property type="entry name" value="SAR1GTPBP"/>
</dbReference>
<dbReference type="NCBIfam" id="TIGR00231">
    <property type="entry name" value="small_GTP"/>
    <property type="match status" value="1"/>
</dbReference>
<gene>
    <name evidence="7" type="primary">era</name>
    <name evidence="12" type="ORF">SAMN05421638_0472</name>
</gene>
<dbReference type="PANTHER" id="PTHR42698">
    <property type="entry name" value="GTPASE ERA"/>
    <property type="match status" value="1"/>
</dbReference>
<dbReference type="GO" id="GO:0070181">
    <property type="term" value="F:small ribosomal subunit rRNA binding"/>
    <property type="evidence" value="ECO:0007669"/>
    <property type="project" value="UniProtKB-UniRule"/>
</dbReference>
<dbReference type="CDD" id="cd22534">
    <property type="entry name" value="KH-II_Era"/>
    <property type="match status" value="1"/>
</dbReference>
<dbReference type="Pfam" id="PF01926">
    <property type="entry name" value="MMR_HSR1"/>
    <property type="match status" value="1"/>
</dbReference>